<dbReference type="GO" id="GO:0003677">
    <property type="term" value="F:DNA binding"/>
    <property type="evidence" value="ECO:0007669"/>
    <property type="project" value="UniProtKB-KW"/>
</dbReference>
<name>L0JSS7_NATP1</name>
<protein>
    <submittedName>
        <fullName evidence="6">DNA polymerase sliding clamp subunit</fullName>
    </submittedName>
</protein>
<dbReference type="eggNOG" id="arCOG00488">
    <property type="taxonomic scope" value="Archaea"/>
</dbReference>
<gene>
    <name evidence="6" type="ordered locus">Natpe_3667</name>
</gene>
<keyword evidence="2" id="KW-0235">DNA replication</keyword>
<organism evidence="6 7">
    <name type="scientific">Natrinema pellirubrum (strain DSM 15624 / CIP 106293 / JCM 10476 / NCIMB 786 / 157)</name>
    <dbReference type="NCBI Taxonomy" id="797303"/>
    <lineage>
        <taxon>Archaea</taxon>
        <taxon>Methanobacteriati</taxon>
        <taxon>Methanobacteriota</taxon>
        <taxon>Stenosarchaea group</taxon>
        <taxon>Halobacteria</taxon>
        <taxon>Halobacteriales</taxon>
        <taxon>Natrialbaceae</taxon>
        <taxon>Natrinema</taxon>
    </lineage>
</organism>
<accession>L0JSS7</accession>
<dbReference type="GeneID" id="31829961"/>
<evidence type="ECO:0000256" key="1">
    <source>
        <dbReference type="ARBA" id="ARBA00010462"/>
    </source>
</evidence>
<evidence type="ECO:0000313" key="7">
    <source>
        <dbReference type="Proteomes" id="UP000010843"/>
    </source>
</evidence>
<feature type="domain" description="Proliferating cell nuclear antigen PCNA N-terminal" evidence="4">
    <location>
        <begin position="35"/>
        <end position="117"/>
    </location>
</feature>
<evidence type="ECO:0000256" key="2">
    <source>
        <dbReference type="ARBA" id="ARBA00022705"/>
    </source>
</evidence>
<dbReference type="GO" id="GO:0006275">
    <property type="term" value="P:regulation of DNA replication"/>
    <property type="evidence" value="ECO:0007669"/>
    <property type="project" value="InterPro"/>
</dbReference>
<sequence>MPEQIGSEDSLYVEIGSDVLDAVVNPPVELTKEKKAIFRWTEDKLVVGAMDGARVMSVTQTIESDEFDIYQVDLEDEELPIGVACGKVANLLEEADSNDTIKLELCNDTNKLDLSFGEVSYSLAPKEISSINEPPQNEIDHEITVWTHSGVFRRSNKILSMADEEIVFNFTDDGVYVSASGDADSAEINLEASDEDNQDGADIVFDEKKKELQARFSSDYIEYIPKFTPNGLFKSNFDSKNPLEINTRRVEEKILTQIRLAQRLQPEG</sequence>
<dbReference type="PANTHER" id="PTHR11352:SF0">
    <property type="entry name" value="PROLIFERATING CELL NUCLEAR ANTIGEN"/>
    <property type="match status" value="1"/>
</dbReference>
<dbReference type="InterPro" id="IPR022649">
    <property type="entry name" value="Pr_cel_nuc_antig_C"/>
</dbReference>
<evidence type="ECO:0000256" key="3">
    <source>
        <dbReference type="ARBA" id="ARBA00023125"/>
    </source>
</evidence>
<dbReference type="PANTHER" id="PTHR11352">
    <property type="entry name" value="PROLIFERATING CELL NUCLEAR ANTIGEN"/>
    <property type="match status" value="1"/>
</dbReference>
<evidence type="ECO:0000313" key="6">
    <source>
        <dbReference type="EMBL" id="AGB33431.1"/>
    </source>
</evidence>
<evidence type="ECO:0000259" key="4">
    <source>
        <dbReference type="Pfam" id="PF00705"/>
    </source>
</evidence>
<dbReference type="STRING" id="797303.Natpe_3667"/>
<dbReference type="KEGG" id="npe:Natpe_3667"/>
<dbReference type="SUPFAM" id="SSF55979">
    <property type="entry name" value="DNA clamp"/>
    <property type="match status" value="2"/>
</dbReference>
<evidence type="ECO:0000259" key="5">
    <source>
        <dbReference type="Pfam" id="PF02747"/>
    </source>
</evidence>
<feature type="domain" description="Proliferating cell nuclear antigen PCNA C-terminal" evidence="5">
    <location>
        <begin position="138"/>
        <end position="229"/>
    </location>
</feature>
<dbReference type="Pfam" id="PF02747">
    <property type="entry name" value="PCNA_C"/>
    <property type="match status" value="1"/>
</dbReference>
<dbReference type="InterPro" id="IPR046938">
    <property type="entry name" value="DNA_clamp_sf"/>
</dbReference>
<proteinExistence type="inferred from homology"/>
<dbReference type="Proteomes" id="UP000010843">
    <property type="component" value="Chromosome"/>
</dbReference>
<reference evidence="7" key="1">
    <citation type="submission" date="2012-02" db="EMBL/GenBank/DDBJ databases">
        <title>Complete sequence of chromosome of Natrinema pellirubrum DSM 15624.</title>
        <authorList>
            <person name="Lucas S."/>
            <person name="Han J."/>
            <person name="Lapidus A."/>
            <person name="Cheng J.-F."/>
            <person name="Goodwin L."/>
            <person name="Pitluck S."/>
            <person name="Peters L."/>
            <person name="Teshima H."/>
            <person name="Detter J.C."/>
            <person name="Han C."/>
            <person name="Tapia R."/>
            <person name="Land M."/>
            <person name="Hauser L."/>
            <person name="Kyrpides N."/>
            <person name="Ivanova N."/>
            <person name="Pagani I."/>
            <person name="Sproer C."/>
            <person name="Anderson I."/>
            <person name="Woyke T."/>
        </authorList>
    </citation>
    <scope>NUCLEOTIDE SEQUENCE [LARGE SCALE GENOMIC DNA]</scope>
    <source>
        <strain evidence="7">DSM 15624 / JCM 10476 / NCIMB 786</strain>
    </source>
</reference>
<dbReference type="GO" id="GO:0030337">
    <property type="term" value="F:DNA polymerase processivity factor activity"/>
    <property type="evidence" value="ECO:0007669"/>
    <property type="project" value="InterPro"/>
</dbReference>
<dbReference type="InterPro" id="IPR022648">
    <property type="entry name" value="Pr_cel_nuc_antig_N"/>
</dbReference>
<dbReference type="InterPro" id="IPR000730">
    <property type="entry name" value="Pr_cel_nuc_antig"/>
</dbReference>
<dbReference type="EMBL" id="CP003372">
    <property type="protein sequence ID" value="AGB33431.1"/>
    <property type="molecule type" value="Genomic_DNA"/>
</dbReference>
<dbReference type="RefSeq" id="WP_015299245.1">
    <property type="nucleotide sequence ID" value="NC_019962.1"/>
</dbReference>
<dbReference type="HOGENOM" id="CLU_1036716_0_0_2"/>
<comment type="similarity">
    <text evidence="1">Belongs to the PCNA family.</text>
</comment>
<dbReference type="Gene3D" id="3.70.10.10">
    <property type="match status" value="1"/>
</dbReference>
<dbReference type="GO" id="GO:0006272">
    <property type="term" value="P:leading strand elongation"/>
    <property type="evidence" value="ECO:0007669"/>
    <property type="project" value="TreeGrafter"/>
</dbReference>
<dbReference type="Pfam" id="PF00705">
    <property type="entry name" value="PCNA_N"/>
    <property type="match status" value="1"/>
</dbReference>
<dbReference type="AlphaFoldDB" id="L0JSS7"/>
<keyword evidence="3" id="KW-0238">DNA-binding</keyword>